<dbReference type="SUPFAM" id="SSF103473">
    <property type="entry name" value="MFS general substrate transporter"/>
    <property type="match status" value="1"/>
</dbReference>
<protein>
    <submittedName>
        <fullName evidence="7">MFS transporter</fullName>
    </submittedName>
</protein>
<evidence type="ECO:0000256" key="4">
    <source>
        <dbReference type="ARBA" id="ARBA00022989"/>
    </source>
</evidence>
<keyword evidence="5 6" id="KW-0472">Membrane</keyword>
<gene>
    <name evidence="7" type="ORF">NZD89_04745</name>
</gene>
<evidence type="ECO:0000256" key="1">
    <source>
        <dbReference type="ARBA" id="ARBA00004651"/>
    </source>
</evidence>
<feature type="transmembrane region" description="Helical" evidence="6">
    <location>
        <begin position="54"/>
        <end position="78"/>
    </location>
</feature>
<name>A0ABY6ZIP4_9BACL</name>
<comment type="subcellular location">
    <subcellularLocation>
        <location evidence="1">Cell membrane</location>
        <topology evidence="1">Multi-pass membrane protein</topology>
    </subcellularLocation>
</comment>
<dbReference type="PANTHER" id="PTHR23513:SF6">
    <property type="entry name" value="MAJOR FACILITATOR SUPERFAMILY ASSOCIATED DOMAIN-CONTAINING PROTEIN"/>
    <property type="match status" value="1"/>
</dbReference>
<evidence type="ECO:0000256" key="2">
    <source>
        <dbReference type="ARBA" id="ARBA00022475"/>
    </source>
</evidence>
<keyword evidence="4 6" id="KW-1133">Transmembrane helix</keyword>
<dbReference type="RefSeq" id="WP_268006619.1">
    <property type="nucleotide sequence ID" value="NZ_BSUT01000001.1"/>
</dbReference>
<dbReference type="InterPro" id="IPR036259">
    <property type="entry name" value="MFS_trans_sf"/>
</dbReference>
<keyword evidence="3 6" id="KW-0812">Transmembrane</keyword>
<dbReference type="InterPro" id="IPR011701">
    <property type="entry name" value="MFS"/>
</dbReference>
<dbReference type="Gene3D" id="1.20.1250.20">
    <property type="entry name" value="MFS general substrate transporter like domains"/>
    <property type="match status" value="1"/>
</dbReference>
<feature type="transmembrane region" description="Helical" evidence="6">
    <location>
        <begin position="20"/>
        <end position="42"/>
    </location>
</feature>
<evidence type="ECO:0000256" key="3">
    <source>
        <dbReference type="ARBA" id="ARBA00022692"/>
    </source>
</evidence>
<dbReference type="EMBL" id="CP104067">
    <property type="protein sequence ID" value="WAH42744.1"/>
    <property type="molecule type" value="Genomic_DNA"/>
</dbReference>
<evidence type="ECO:0000256" key="5">
    <source>
        <dbReference type="ARBA" id="ARBA00023136"/>
    </source>
</evidence>
<dbReference type="PANTHER" id="PTHR23513">
    <property type="entry name" value="INTEGRAL MEMBRANE EFFLUX PROTEIN-RELATED"/>
    <property type="match status" value="1"/>
</dbReference>
<sequence length="149" mass="15710">MFRYAQRPRVGKFPNVYIDASLTLIAGFVIGTLNGAVASVFVSNVPERVRGRVMGTIGALFPMAMPLGMAFGGFLLTHFPLPTVFLWMGGLSILSGIPFLFPIRDDLTDALSSLSVSSDHSADSVDLASAAPIAIISPPTAVEDTLPAD</sequence>
<evidence type="ECO:0000313" key="8">
    <source>
        <dbReference type="Proteomes" id="UP001164761"/>
    </source>
</evidence>
<dbReference type="Pfam" id="PF07690">
    <property type="entry name" value="MFS_1"/>
    <property type="match status" value="1"/>
</dbReference>
<keyword evidence="2" id="KW-1003">Cell membrane</keyword>
<reference evidence="7" key="1">
    <citation type="submission" date="2022-08" db="EMBL/GenBank/DDBJ databases">
        <title>Alicyclobacillus fastidiosus DSM 17978, complete genome.</title>
        <authorList>
            <person name="Wang Q."/>
            <person name="Cai R."/>
            <person name="Wang Z."/>
        </authorList>
    </citation>
    <scope>NUCLEOTIDE SEQUENCE</scope>
    <source>
        <strain evidence="7">DSM 17978</strain>
    </source>
</reference>
<proteinExistence type="predicted"/>
<evidence type="ECO:0000313" key="7">
    <source>
        <dbReference type="EMBL" id="WAH42744.1"/>
    </source>
</evidence>
<evidence type="ECO:0000256" key="6">
    <source>
        <dbReference type="SAM" id="Phobius"/>
    </source>
</evidence>
<keyword evidence="8" id="KW-1185">Reference proteome</keyword>
<accession>A0ABY6ZIP4</accession>
<organism evidence="7 8">
    <name type="scientific">Alicyclobacillus fastidiosus</name>
    <dbReference type="NCBI Taxonomy" id="392011"/>
    <lineage>
        <taxon>Bacteria</taxon>
        <taxon>Bacillati</taxon>
        <taxon>Bacillota</taxon>
        <taxon>Bacilli</taxon>
        <taxon>Bacillales</taxon>
        <taxon>Alicyclobacillaceae</taxon>
        <taxon>Alicyclobacillus</taxon>
    </lineage>
</organism>
<dbReference type="Proteomes" id="UP001164761">
    <property type="component" value="Chromosome"/>
</dbReference>
<feature type="transmembrane region" description="Helical" evidence="6">
    <location>
        <begin position="84"/>
        <end position="103"/>
    </location>
</feature>